<sequence length="47" mass="4947">MIVFGCPFFSVKAVSGNIAHATIGAPALRRQSLQWHNATTCGSPESS</sequence>
<evidence type="ECO:0000313" key="1">
    <source>
        <dbReference type="EMBL" id="TMQ74534.1"/>
    </source>
</evidence>
<accession>A0A5S4EH09</accession>
<dbReference type="EMBL" id="SWAD01000192">
    <property type="protein sequence ID" value="TMQ74534.1"/>
    <property type="molecule type" value="Genomic_DNA"/>
</dbReference>
<dbReference type="AlphaFoldDB" id="A0A5S4EH09"/>
<name>A0A5S4EH09_9PROT</name>
<protein>
    <submittedName>
        <fullName evidence="1">Uncharacterized protein</fullName>
    </submittedName>
</protein>
<evidence type="ECO:0000313" key="2">
    <source>
        <dbReference type="Proteomes" id="UP000306324"/>
    </source>
</evidence>
<keyword evidence="2" id="KW-1185">Reference proteome</keyword>
<comment type="caution">
    <text evidence="1">The sequence shown here is derived from an EMBL/GenBank/DDBJ whole genome shotgun (WGS) entry which is preliminary data.</text>
</comment>
<proteinExistence type="predicted"/>
<dbReference type="Proteomes" id="UP000306324">
    <property type="component" value="Unassembled WGS sequence"/>
</dbReference>
<reference evidence="1 2" key="1">
    <citation type="submission" date="2019-04" db="EMBL/GenBank/DDBJ databases">
        <title>A novel phosphate-accumulating bacterium identified in bioreactor for phosphate removal from wastewater.</title>
        <authorList>
            <person name="Kotlyarov R.Y."/>
            <person name="Beletsky A.V."/>
            <person name="Kallistova A.Y."/>
            <person name="Dorofeev A.G."/>
            <person name="Nikolaev Y.Y."/>
            <person name="Pimenov N.V."/>
            <person name="Ravin N.V."/>
            <person name="Mardanov A.V."/>
        </authorList>
    </citation>
    <scope>NUCLEOTIDE SEQUENCE [LARGE SCALE GENOMIC DNA]</scope>
    <source>
        <strain evidence="1 2">Bin19</strain>
    </source>
</reference>
<organism evidence="1 2">
    <name type="scientific">Candidatus Accumulibacter phosphatis</name>
    <dbReference type="NCBI Taxonomy" id="327160"/>
    <lineage>
        <taxon>Bacteria</taxon>
        <taxon>Pseudomonadati</taxon>
        <taxon>Pseudomonadota</taxon>
        <taxon>Betaproteobacteria</taxon>
        <taxon>Candidatus Accumulibacter</taxon>
    </lineage>
</organism>
<gene>
    <name evidence="1" type="ORF">ACCUM_0009</name>
</gene>